<dbReference type="EMBL" id="LSGP01000001">
    <property type="protein sequence ID" value="KYZ78173.1"/>
    <property type="molecule type" value="Genomic_DNA"/>
</dbReference>
<feature type="transmembrane region" description="Helical" evidence="6">
    <location>
        <begin position="102"/>
        <end position="125"/>
    </location>
</feature>
<dbReference type="AlphaFoldDB" id="A0A154BVW9"/>
<feature type="transmembrane region" description="Helical" evidence="6">
    <location>
        <begin position="21"/>
        <end position="40"/>
    </location>
</feature>
<feature type="transmembrane region" description="Helical" evidence="6">
    <location>
        <begin position="269"/>
        <end position="289"/>
    </location>
</feature>
<name>A0A154BVW9_ANASB</name>
<dbReference type="PANTHER" id="PTHR23531">
    <property type="entry name" value="QUINOLENE RESISTANCE PROTEIN NORA"/>
    <property type="match status" value="1"/>
</dbReference>
<feature type="transmembrane region" description="Helical" evidence="6">
    <location>
        <begin position="137"/>
        <end position="162"/>
    </location>
</feature>
<evidence type="ECO:0000259" key="7">
    <source>
        <dbReference type="PROSITE" id="PS50850"/>
    </source>
</evidence>
<dbReference type="GO" id="GO:0005886">
    <property type="term" value="C:plasma membrane"/>
    <property type="evidence" value="ECO:0007669"/>
    <property type="project" value="UniProtKB-SubCell"/>
</dbReference>
<evidence type="ECO:0000313" key="9">
    <source>
        <dbReference type="Proteomes" id="UP000076268"/>
    </source>
</evidence>
<dbReference type="Gene3D" id="1.20.1250.20">
    <property type="entry name" value="MFS general substrate transporter like domains"/>
    <property type="match status" value="1"/>
</dbReference>
<feature type="transmembrane region" description="Helical" evidence="6">
    <location>
        <begin position="46"/>
        <end position="66"/>
    </location>
</feature>
<dbReference type="InterPro" id="IPR036259">
    <property type="entry name" value="MFS_trans_sf"/>
</dbReference>
<sequence>MSQLSLFRSNQQFQSIALSQMLTVFGSNLIIPVLPIYLKLQGFSDTKIGILMGVAALGALVVRPWCGKLVDIRGSRPVLLFGQALTAFGVAAYFWTSAFLPLILLRFFQGVAMAFYGTASMTFASSVETSDRIAGAIALYTVFTMVGLGIATSGGPLVFGIIGFKNLAGFGLATILFAAAIMIFRSKAIPPVAGKQRAPFLTVLRTKEVLAPTVCLFASNFACMTAFTYVPLLALSKSMPFSGFFVSFMIAVVVARLSVNQLASRARTVVLATLASIINALGVIIVAVYTSPVTLVAAGSCIGIGFGLIFPILAVYVIQHNNPVNKGAALSILSGAGDVGNALGASVLGIVADIFGYRALFAVATGVVLVCTWHFYASLAAQDVEATAATQQE</sequence>
<feature type="transmembrane region" description="Helical" evidence="6">
    <location>
        <begin position="238"/>
        <end position="257"/>
    </location>
</feature>
<feature type="transmembrane region" description="Helical" evidence="6">
    <location>
        <begin position="78"/>
        <end position="96"/>
    </location>
</feature>
<dbReference type="SUPFAM" id="SSF103473">
    <property type="entry name" value="MFS general substrate transporter"/>
    <property type="match status" value="1"/>
</dbReference>
<keyword evidence="4 6" id="KW-1133">Transmembrane helix</keyword>
<keyword evidence="2" id="KW-0813">Transport</keyword>
<dbReference type="STRING" id="1794912.AXX12_01105"/>
<evidence type="ECO:0000256" key="3">
    <source>
        <dbReference type="ARBA" id="ARBA00022692"/>
    </source>
</evidence>
<feature type="transmembrane region" description="Helical" evidence="6">
    <location>
        <begin position="168"/>
        <end position="188"/>
    </location>
</feature>
<evidence type="ECO:0000313" key="8">
    <source>
        <dbReference type="EMBL" id="KYZ78173.1"/>
    </source>
</evidence>
<comment type="subcellular location">
    <subcellularLocation>
        <location evidence="1">Cell membrane</location>
        <topology evidence="1">Multi-pass membrane protein</topology>
    </subcellularLocation>
</comment>
<keyword evidence="3 6" id="KW-0812">Transmembrane</keyword>
<dbReference type="Pfam" id="PF07690">
    <property type="entry name" value="MFS_1"/>
    <property type="match status" value="1"/>
</dbReference>
<dbReference type="RefSeq" id="WP_066236916.1">
    <property type="nucleotide sequence ID" value="NZ_LSGP01000001.1"/>
</dbReference>
<proteinExistence type="predicted"/>
<evidence type="ECO:0000256" key="1">
    <source>
        <dbReference type="ARBA" id="ARBA00004651"/>
    </source>
</evidence>
<gene>
    <name evidence="8" type="ORF">AXX12_01105</name>
</gene>
<protein>
    <recommendedName>
        <fullName evidence="7">Major facilitator superfamily (MFS) profile domain-containing protein</fullName>
    </recommendedName>
</protein>
<feature type="transmembrane region" description="Helical" evidence="6">
    <location>
        <begin position="357"/>
        <end position="376"/>
    </location>
</feature>
<dbReference type="GO" id="GO:0022857">
    <property type="term" value="F:transmembrane transporter activity"/>
    <property type="evidence" value="ECO:0007669"/>
    <property type="project" value="InterPro"/>
</dbReference>
<organism evidence="8 9">
    <name type="scientific">Anaerosporomusa subterranea</name>
    <dbReference type="NCBI Taxonomy" id="1794912"/>
    <lineage>
        <taxon>Bacteria</taxon>
        <taxon>Bacillati</taxon>
        <taxon>Bacillota</taxon>
        <taxon>Negativicutes</taxon>
        <taxon>Acetonemataceae</taxon>
        <taxon>Anaerosporomusa</taxon>
    </lineage>
</organism>
<evidence type="ECO:0000256" key="2">
    <source>
        <dbReference type="ARBA" id="ARBA00022448"/>
    </source>
</evidence>
<keyword evidence="9" id="KW-1185">Reference proteome</keyword>
<evidence type="ECO:0000256" key="4">
    <source>
        <dbReference type="ARBA" id="ARBA00022989"/>
    </source>
</evidence>
<keyword evidence="5 6" id="KW-0472">Membrane</keyword>
<dbReference type="InterPro" id="IPR011701">
    <property type="entry name" value="MFS"/>
</dbReference>
<dbReference type="PROSITE" id="PS50850">
    <property type="entry name" value="MFS"/>
    <property type="match status" value="1"/>
</dbReference>
<dbReference type="PANTHER" id="PTHR23531:SF1">
    <property type="entry name" value="QUINOLENE RESISTANCE PROTEIN NORA"/>
    <property type="match status" value="1"/>
</dbReference>
<feature type="domain" description="Major facilitator superfamily (MFS) profile" evidence="7">
    <location>
        <begin position="12"/>
        <end position="383"/>
    </location>
</feature>
<comment type="caution">
    <text evidence="8">The sequence shown here is derived from an EMBL/GenBank/DDBJ whole genome shotgun (WGS) entry which is preliminary data.</text>
</comment>
<reference evidence="8 9" key="1">
    <citation type="submission" date="2016-02" db="EMBL/GenBank/DDBJ databases">
        <title>Anaerosporomusa subterraneum gen. nov., sp. nov., a spore-forming obligate anaerobe isolated from saprolite.</title>
        <authorList>
            <person name="Choi J.K."/>
            <person name="Shah M."/>
            <person name="Yee N."/>
        </authorList>
    </citation>
    <scope>NUCLEOTIDE SEQUENCE [LARGE SCALE GENOMIC DNA]</scope>
    <source>
        <strain evidence="8 9">RU4</strain>
    </source>
</reference>
<dbReference type="InterPro" id="IPR020846">
    <property type="entry name" value="MFS_dom"/>
</dbReference>
<evidence type="ECO:0000256" key="5">
    <source>
        <dbReference type="ARBA" id="ARBA00023136"/>
    </source>
</evidence>
<accession>A0A154BVW9</accession>
<dbReference type="InterPro" id="IPR052714">
    <property type="entry name" value="MFS_Exporter"/>
</dbReference>
<feature type="transmembrane region" description="Helical" evidence="6">
    <location>
        <begin position="209"/>
        <end position="232"/>
    </location>
</feature>
<feature type="transmembrane region" description="Helical" evidence="6">
    <location>
        <begin position="295"/>
        <end position="318"/>
    </location>
</feature>
<dbReference type="Proteomes" id="UP000076268">
    <property type="component" value="Unassembled WGS sequence"/>
</dbReference>
<evidence type="ECO:0000256" key="6">
    <source>
        <dbReference type="SAM" id="Phobius"/>
    </source>
</evidence>
<feature type="transmembrane region" description="Helical" evidence="6">
    <location>
        <begin position="330"/>
        <end position="351"/>
    </location>
</feature>
<dbReference type="OrthoDB" id="1680268at2"/>